<dbReference type="Proteomes" id="UP000070412">
    <property type="component" value="Unassembled WGS sequence"/>
</dbReference>
<reference evidence="2" key="2">
    <citation type="submission" date="2020-01" db="EMBL/GenBank/DDBJ databases">
        <authorList>
            <person name="Korhonen P.K.K."/>
            <person name="Guangxu M.G."/>
            <person name="Wang T.W."/>
            <person name="Stroehlein A.J.S."/>
            <person name="Young N.D."/>
            <person name="Ang C.-S.A."/>
            <person name="Fernando D.W.F."/>
            <person name="Lu H.L."/>
            <person name="Taylor S.T."/>
            <person name="Ehtesham M.E.M."/>
            <person name="Najaraj S.H.N."/>
            <person name="Harsha G.H.G."/>
            <person name="Madugundu A.M."/>
            <person name="Renuse S.R."/>
            <person name="Holt D.H."/>
            <person name="Pandey A.P."/>
            <person name="Papenfuss A.P."/>
            <person name="Gasser R.B.G."/>
            <person name="Fischer K.F."/>
        </authorList>
    </citation>
    <scope>NUCLEOTIDE SEQUENCE</scope>
    <source>
        <strain evidence="2">SSS_KF_BRIS2020</strain>
    </source>
</reference>
<name>A0A834R8U5_SARSC</name>
<accession>A0A834R8U5</accession>
<evidence type="ECO:0000313" key="4">
    <source>
        <dbReference type="Proteomes" id="UP000070412"/>
    </source>
</evidence>
<evidence type="ECO:0000313" key="3">
    <source>
        <dbReference type="EnsemblMetazoa" id="KAF7489533.1"/>
    </source>
</evidence>
<dbReference type="EMBL" id="WVUK01000064">
    <property type="protein sequence ID" value="KAF7489533.1"/>
    <property type="molecule type" value="Genomic_DNA"/>
</dbReference>
<dbReference type="AlphaFoldDB" id="A0A834R8U5"/>
<keyword evidence="4" id="KW-1185">Reference proteome</keyword>
<feature type="compositionally biased region" description="Acidic residues" evidence="1">
    <location>
        <begin position="351"/>
        <end position="361"/>
    </location>
</feature>
<evidence type="ECO:0000313" key="2">
    <source>
        <dbReference type="EMBL" id="KAF7489533.1"/>
    </source>
</evidence>
<dbReference type="EnsemblMetazoa" id="SSS_9133s_mrna">
    <property type="protein sequence ID" value="KAF7489533.1"/>
    <property type="gene ID" value="SSS_9133"/>
</dbReference>
<evidence type="ECO:0000256" key="1">
    <source>
        <dbReference type="SAM" id="MobiDB-lite"/>
    </source>
</evidence>
<sequence>MMRLNEIDCCRVFAQESHRNKIEEIITRYRRTFMLNDLDNLDEILALILNQQRSQSTEKRIEIVTIELRLKYLHQNDCFESIWFELNYFRSIDESISFISDLIDRQDEQNPRFLSIWIEETGEGIKIANQFVRKLRMISINCVDCVDDCMESIININQFDPHPHHHLDLHQPQNNRLIKILDNDFLSKWSLTLSSPTTSTLIRMFLDKCHCRERNFIEDLETNRLRLNYLEPFGNVIILLANDTRDDRKLSSTSSFNGDQQQKQEQQQFYLIFFILELLTLGNTVWLIDHVEDGSSSSPSSQSNGWKQLAERLDLFAETSNIIKTFKSNRSKANTFSNGIALLLDNDDDVGGGDGDGEGDGDGVGKNHRNDRHRKNQWLRKRSILIDQNYFGLFREKNLAQNFLENLLKQCCLEQHSTTISLALQDYRMKNLIE</sequence>
<gene>
    <name evidence="2" type="ORF">SSS_9133</name>
</gene>
<reference evidence="3" key="3">
    <citation type="submission" date="2022-06" db="UniProtKB">
        <authorList>
            <consortium name="EnsemblMetazoa"/>
        </authorList>
    </citation>
    <scope>IDENTIFICATION</scope>
</reference>
<feature type="region of interest" description="Disordered" evidence="1">
    <location>
        <begin position="351"/>
        <end position="372"/>
    </location>
</feature>
<protein>
    <submittedName>
        <fullName evidence="2 3">Uncharacterized protein</fullName>
    </submittedName>
</protein>
<proteinExistence type="predicted"/>
<reference evidence="4" key="1">
    <citation type="journal article" date="2020" name="PLoS Negl. Trop. Dis.">
        <title>High-quality nuclear genome for Sarcoptes scabiei-A critical resource for a neglected parasite.</title>
        <authorList>
            <person name="Korhonen P.K."/>
            <person name="Gasser R.B."/>
            <person name="Ma G."/>
            <person name="Wang T."/>
            <person name="Stroehlein A.J."/>
            <person name="Young N.D."/>
            <person name="Ang C.S."/>
            <person name="Fernando D.D."/>
            <person name="Lu H.C."/>
            <person name="Taylor S."/>
            <person name="Reynolds S.L."/>
            <person name="Mofiz E."/>
            <person name="Najaraj S.H."/>
            <person name="Gowda H."/>
            <person name="Madugundu A."/>
            <person name="Renuse S."/>
            <person name="Holt D."/>
            <person name="Pandey A."/>
            <person name="Papenfuss A.T."/>
            <person name="Fischer K."/>
        </authorList>
    </citation>
    <scope>NUCLEOTIDE SEQUENCE [LARGE SCALE GENOMIC DNA]</scope>
</reference>
<organism evidence="2">
    <name type="scientific">Sarcoptes scabiei</name>
    <name type="common">Itch mite</name>
    <name type="synonym">Acarus scabiei</name>
    <dbReference type="NCBI Taxonomy" id="52283"/>
    <lineage>
        <taxon>Eukaryota</taxon>
        <taxon>Metazoa</taxon>
        <taxon>Ecdysozoa</taxon>
        <taxon>Arthropoda</taxon>
        <taxon>Chelicerata</taxon>
        <taxon>Arachnida</taxon>
        <taxon>Acari</taxon>
        <taxon>Acariformes</taxon>
        <taxon>Sarcoptiformes</taxon>
        <taxon>Astigmata</taxon>
        <taxon>Psoroptidia</taxon>
        <taxon>Sarcoptoidea</taxon>
        <taxon>Sarcoptidae</taxon>
        <taxon>Sarcoptinae</taxon>
        <taxon>Sarcoptes</taxon>
    </lineage>
</organism>